<name>A0A843VRT0_COLES</name>
<evidence type="ECO:0000313" key="9">
    <source>
        <dbReference type="EMBL" id="MQL97696.1"/>
    </source>
</evidence>
<sequence length="538" mass="60856">MTYPPLKNMFTIYGNVKDKKAIVNTTLPRSVLHSVGKKVKLFPPFGYQRWGGAAHAFPHLSSSACSSSCFFPGNAFFSPPYADLPFLQHLPPQDWKAEQSRAERSSLIFCAGRSLLRGNMGEEATSSSKDIIDDYREIVDRTDSKQSSVHGRVKERLKHSFSVAEMGKNRTSNLNIVNGSEEMHKRKKVEGTQAYEKTTSYDNKMKEAKAIASEEKIIATPVPYIEIEDFSSEPSCLKKPERNITSQGVQHLQSKPPFFLFGNVSDVSPETWRRLSHFLYGIEPEHVNTQFFSAIIRKEGYYHNLPRGDRFHILPKPPMTIEDALPHTGRWWPAWDTRKQLSCITHDTAGVAHMCDRLEKMLEDSRGILSTQQQLDALHQCKNLNLVWVGHHRLGPIEPDHIERILGYPVQHTKVQGLEPSERFAALKCCFQIDTLGYHLSVLKRMYPSGLRVLSVFSGIGGAEVALHRLGIHLKCVVSVDVPRVNGAILKRWWQNTGQSGELRQIDGIERLTEDALPVLHIQITNIPPHNQIQSTKT</sequence>
<evidence type="ECO:0000259" key="8">
    <source>
        <dbReference type="PROSITE" id="PS51680"/>
    </source>
</evidence>
<dbReference type="GO" id="GO:0032259">
    <property type="term" value="P:methylation"/>
    <property type="evidence" value="ECO:0007669"/>
    <property type="project" value="UniProtKB-KW"/>
</dbReference>
<keyword evidence="5" id="KW-0677">Repeat</keyword>
<protein>
    <recommendedName>
        <fullName evidence="8">SAM-dependent MTase DRM-type domain-containing protein</fullName>
    </recommendedName>
</protein>
<evidence type="ECO:0000313" key="10">
    <source>
        <dbReference type="Proteomes" id="UP000652761"/>
    </source>
</evidence>
<dbReference type="SUPFAM" id="SSF53335">
    <property type="entry name" value="S-adenosyl-L-methionine-dependent methyltransferases"/>
    <property type="match status" value="2"/>
</dbReference>
<comment type="subcellular location">
    <subcellularLocation>
        <location evidence="1">Nucleus</location>
    </subcellularLocation>
</comment>
<keyword evidence="10" id="KW-1185">Reference proteome</keyword>
<dbReference type="InterPro" id="IPR029063">
    <property type="entry name" value="SAM-dependent_MTases_sf"/>
</dbReference>
<gene>
    <name evidence="9" type="ORF">Taro_030396</name>
</gene>
<dbReference type="InterPro" id="IPR030380">
    <property type="entry name" value="SAM_MeTfrase_DRM"/>
</dbReference>
<evidence type="ECO:0000256" key="2">
    <source>
        <dbReference type="ARBA" id="ARBA00022603"/>
    </source>
</evidence>
<dbReference type="InterPro" id="IPR050390">
    <property type="entry name" value="C5-Methyltransferase"/>
</dbReference>
<keyword evidence="7" id="KW-0539">Nucleus</keyword>
<evidence type="ECO:0000256" key="6">
    <source>
        <dbReference type="ARBA" id="ARBA00023125"/>
    </source>
</evidence>
<dbReference type="GO" id="GO:0003677">
    <property type="term" value="F:DNA binding"/>
    <property type="evidence" value="ECO:0007669"/>
    <property type="project" value="UniProtKB-KW"/>
</dbReference>
<evidence type="ECO:0000256" key="7">
    <source>
        <dbReference type="ARBA" id="ARBA00023242"/>
    </source>
</evidence>
<evidence type="ECO:0000256" key="4">
    <source>
        <dbReference type="ARBA" id="ARBA00022691"/>
    </source>
</evidence>
<keyword evidence="4" id="KW-0949">S-adenosyl-L-methionine</keyword>
<keyword evidence="2" id="KW-0489">Methyltransferase</keyword>
<dbReference type="GO" id="GO:0005634">
    <property type="term" value="C:nucleus"/>
    <property type="evidence" value="ECO:0007669"/>
    <property type="project" value="UniProtKB-SubCell"/>
</dbReference>
<comment type="caution">
    <text evidence="9">The sequence shown here is derived from an EMBL/GenBank/DDBJ whole genome shotgun (WGS) entry which is preliminary data.</text>
</comment>
<dbReference type="PANTHER" id="PTHR23068:SF11">
    <property type="entry name" value="INACTIVE DNA (CYTOSINE-5)-METHYLTRANSFERASE DRM3-RELATED"/>
    <property type="match status" value="1"/>
</dbReference>
<reference evidence="9" key="1">
    <citation type="submission" date="2017-07" db="EMBL/GenBank/DDBJ databases">
        <title>Taro Niue Genome Assembly and Annotation.</title>
        <authorList>
            <person name="Atibalentja N."/>
            <person name="Keating K."/>
            <person name="Fields C.J."/>
        </authorList>
    </citation>
    <scope>NUCLEOTIDE SEQUENCE</scope>
    <source>
        <strain evidence="9">Niue_2</strain>
        <tissue evidence="9">Leaf</tissue>
    </source>
</reference>
<dbReference type="EMBL" id="NMUH01002086">
    <property type="protein sequence ID" value="MQL97696.1"/>
    <property type="molecule type" value="Genomic_DNA"/>
</dbReference>
<dbReference type="AlphaFoldDB" id="A0A843VRT0"/>
<dbReference type="Gene3D" id="3.40.50.150">
    <property type="entry name" value="Vaccinia Virus protein VP39"/>
    <property type="match status" value="1"/>
</dbReference>
<proteinExistence type="predicted"/>
<evidence type="ECO:0000256" key="3">
    <source>
        <dbReference type="ARBA" id="ARBA00022679"/>
    </source>
</evidence>
<dbReference type="GO" id="GO:0008168">
    <property type="term" value="F:methyltransferase activity"/>
    <property type="evidence" value="ECO:0007669"/>
    <property type="project" value="UniProtKB-KW"/>
</dbReference>
<dbReference type="OrthoDB" id="641149at2759"/>
<keyword evidence="3" id="KW-0808">Transferase</keyword>
<dbReference type="PANTHER" id="PTHR23068">
    <property type="entry name" value="DNA CYTOSINE-5- -METHYLTRANSFERASE 3-RELATED"/>
    <property type="match status" value="1"/>
</dbReference>
<accession>A0A843VRT0</accession>
<dbReference type="Proteomes" id="UP000652761">
    <property type="component" value="Unassembled WGS sequence"/>
</dbReference>
<dbReference type="PROSITE" id="PS51680">
    <property type="entry name" value="SAM_MT_DRM"/>
    <property type="match status" value="1"/>
</dbReference>
<evidence type="ECO:0000256" key="1">
    <source>
        <dbReference type="ARBA" id="ARBA00004123"/>
    </source>
</evidence>
<organism evidence="9 10">
    <name type="scientific">Colocasia esculenta</name>
    <name type="common">Wild taro</name>
    <name type="synonym">Arum esculentum</name>
    <dbReference type="NCBI Taxonomy" id="4460"/>
    <lineage>
        <taxon>Eukaryota</taxon>
        <taxon>Viridiplantae</taxon>
        <taxon>Streptophyta</taxon>
        <taxon>Embryophyta</taxon>
        <taxon>Tracheophyta</taxon>
        <taxon>Spermatophyta</taxon>
        <taxon>Magnoliopsida</taxon>
        <taxon>Liliopsida</taxon>
        <taxon>Araceae</taxon>
        <taxon>Aroideae</taxon>
        <taxon>Colocasieae</taxon>
        <taxon>Colocasia</taxon>
    </lineage>
</organism>
<feature type="domain" description="SAM-dependent MTase DRM-type" evidence="8">
    <location>
        <begin position="245"/>
        <end position="538"/>
    </location>
</feature>
<keyword evidence="6" id="KW-0238">DNA-binding</keyword>
<evidence type="ECO:0000256" key="5">
    <source>
        <dbReference type="ARBA" id="ARBA00022737"/>
    </source>
</evidence>